<proteinExistence type="predicted"/>
<dbReference type="PANTHER" id="PTHR38644">
    <property type="entry name" value="EXPRESSED PROTEIN"/>
    <property type="match status" value="1"/>
</dbReference>
<accession>A0A1L0BDM7</accession>
<name>A0A1L0BDM7_9ASCO</name>
<organism evidence="2 3">
    <name type="scientific">Sungouiella intermedia</name>
    <dbReference type="NCBI Taxonomy" id="45354"/>
    <lineage>
        <taxon>Eukaryota</taxon>
        <taxon>Fungi</taxon>
        <taxon>Dikarya</taxon>
        <taxon>Ascomycota</taxon>
        <taxon>Saccharomycotina</taxon>
        <taxon>Pichiomycetes</taxon>
        <taxon>Metschnikowiaceae</taxon>
        <taxon>Sungouiella</taxon>
    </lineage>
</organism>
<keyword evidence="3" id="KW-1185">Reference proteome</keyword>
<dbReference type="Proteomes" id="UP000182334">
    <property type="component" value="Chromosome II"/>
</dbReference>
<evidence type="ECO:0000313" key="2">
    <source>
        <dbReference type="EMBL" id="SGZ49513.1"/>
    </source>
</evidence>
<evidence type="ECO:0000259" key="1">
    <source>
        <dbReference type="Pfam" id="PF23868"/>
    </source>
</evidence>
<dbReference type="PANTHER" id="PTHR38644:SF1">
    <property type="entry name" value="EXPRESSED PROTEIN"/>
    <property type="match status" value="1"/>
</dbReference>
<evidence type="ECO:0000313" key="3">
    <source>
        <dbReference type="Proteomes" id="UP000182334"/>
    </source>
</evidence>
<dbReference type="EMBL" id="LT635757">
    <property type="protein sequence ID" value="SGZ49513.1"/>
    <property type="molecule type" value="Genomic_DNA"/>
</dbReference>
<dbReference type="STRING" id="45354.A0A1L0BDM7"/>
<gene>
    <name evidence="2" type="ORF">SAMEA4029010_CIC11G00000003393</name>
</gene>
<reference evidence="2 3" key="1">
    <citation type="submission" date="2016-10" db="EMBL/GenBank/DDBJ databases">
        <authorList>
            <person name="de Groot N.N."/>
        </authorList>
    </citation>
    <scope>NUCLEOTIDE SEQUENCE [LARGE SCALE GENOMIC DNA]</scope>
    <source>
        <strain evidence="2 3">CBS 141442</strain>
    </source>
</reference>
<dbReference type="InterPro" id="IPR056196">
    <property type="entry name" value="Mmc1_C"/>
</dbReference>
<dbReference type="Pfam" id="PF23868">
    <property type="entry name" value="Mmc1_C"/>
    <property type="match status" value="1"/>
</dbReference>
<dbReference type="AlphaFoldDB" id="A0A1L0BDM7"/>
<dbReference type="OrthoDB" id="5319015at2759"/>
<protein>
    <submittedName>
        <fullName evidence="2">CIC11C00000003393</fullName>
    </submittedName>
</protein>
<sequence>MNKVIRLVPRTIPSWRTTPFLSRAVGQFRHSSSSSSSSNGVDVSNGSTHQIDHIHESLRKYMRWYPQDEVTYATIQTYLELYRNIHHTQDLLVGIVYENPQIKKSSKLLEALLADPLSSGSESWFQTLESRPRDINNMVSFSSDELVELLLPEAFQRTTNKITAESPVLSAAYRSQFPQVFDPLDSKPNNLILLEVNRDSDVSKLVDVCHFFIYVSNEFSTLMDAMPRHVQKKILVTVVDNPEYSPLSSEVSPVTFDMHYNVTHHAVKINSHKMVLGVREYFAEGSKAGSDYFDNLQQSNILELYKFLLWFLRTENLRDWLFHVIREEISHNTILEQYIRNVYDDLRLHTLIDCSSSMHAELQKDFIPNTDKFFLQKLRWWMLYWKNDNVEYALKDYFMANFMPKSISAYNYVKGQVVARLEDQKFAKYPDTFSISNPLDAFKQNLINERILLEVQLVVYATIMSAFIYYQLPFTILSLLGYGWFGIQAKTAIAVTSLGWVLGFNQVSKQWHEFSHKWLAKLYDEVRLVISKGCIDNGLLKELNARYEGAKDLARIRREVAESLDKVK</sequence>
<feature type="domain" description="Mmc1 C-terminal" evidence="1">
    <location>
        <begin position="349"/>
        <end position="527"/>
    </location>
</feature>